<feature type="domain" description="Calcineurin-like phosphoesterase" evidence="5">
    <location>
        <begin position="3"/>
        <end position="186"/>
    </location>
</feature>
<evidence type="ECO:0000313" key="6">
    <source>
        <dbReference type="EMBL" id="RMC34221.1"/>
    </source>
</evidence>
<gene>
    <name evidence="6" type="ORF">C9E81_13715</name>
</gene>
<comment type="caution">
    <text evidence="6">The sequence shown here is derived from an EMBL/GenBank/DDBJ whole genome shotgun (WGS) entry which is preliminary data.</text>
</comment>
<dbReference type="Gene3D" id="3.60.21.10">
    <property type="match status" value="1"/>
</dbReference>
<evidence type="ECO:0000259" key="5">
    <source>
        <dbReference type="Pfam" id="PF00149"/>
    </source>
</evidence>
<dbReference type="PANTHER" id="PTHR42988:SF2">
    <property type="entry name" value="CYCLIC NUCLEOTIDE PHOSPHODIESTERASE CBUA0032-RELATED"/>
    <property type="match status" value="1"/>
</dbReference>
<organism evidence="6 7">
    <name type="scientific">Paracoccus alkanivorans</name>
    <dbReference type="NCBI Taxonomy" id="2116655"/>
    <lineage>
        <taxon>Bacteria</taxon>
        <taxon>Pseudomonadati</taxon>
        <taxon>Pseudomonadota</taxon>
        <taxon>Alphaproteobacteria</taxon>
        <taxon>Rhodobacterales</taxon>
        <taxon>Paracoccaceae</taxon>
        <taxon>Paracoccus</taxon>
    </lineage>
</organism>
<dbReference type="RefSeq" id="WP_122112928.1">
    <property type="nucleotide sequence ID" value="NZ_QOKZ01000005.1"/>
</dbReference>
<evidence type="ECO:0000256" key="4">
    <source>
        <dbReference type="ARBA" id="ARBA00025742"/>
    </source>
</evidence>
<sequence length="261" mass="28969">MTRILHLSDLHFGFERGELAEPLLAQVNRQQADLVVVTGDVTHRARPDEFRRAAAFLGRIDTALMVVPGNHDIPLYNIGARFFRPWSDYRRAVGCDLSPVWNKGGIQVLGLNSVDPFSWRRGRLRGNEVARVIRQIDPQAVNIVALHHPLQQLPQSPKEPALHASSALARLEEAGAYLVLSGHLHIWDAGTLLRLGPHERVLQVQAGSALCARPEDPPNEFAVLDIDGPDLLIERHVGDDTGFRPTGEPLRFSRSSGVWRG</sequence>
<dbReference type="EMBL" id="QOKZ01000005">
    <property type="protein sequence ID" value="RMC34221.1"/>
    <property type="molecule type" value="Genomic_DNA"/>
</dbReference>
<protein>
    <submittedName>
        <fullName evidence="6">Metallophosphoesterase</fullName>
    </submittedName>
</protein>
<dbReference type="OrthoDB" id="651281at2"/>
<dbReference type="GO" id="GO:0046872">
    <property type="term" value="F:metal ion binding"/>
    <property type="evidence" value="ECO:0007669"/>
    <property type="project" value="UniProtKB-KW"/>
</dbReference>
<evidence type="ECO:0000256" key="1">
    <source>
        <dbReference type="ARBA" id="ARBA00022723"/>
    </source>
</evidence>
<dbReference type="Pfam" id="PF00149">
    <property type="entry name" value="Metallophos"/>
    <property type="match status" value="1"/>
</dbReference>
<dbReference type="SUPFAM" id="SSF56300">
    <property type="entry name" value="Metallo-dependent phosphatases"/>
    <property type="match status" value="1"/>
</dbReference>
<dbReference type="GO" id="GO:0016787">
    <property type="term" value="F:hydrolase activity"/>
    <property type="evidence" value="ECO:0007669"/>
    <property type="project" value="UniProtKB-KW"/>
</dbReference>
<reference evidence="6 7" key="1">
    <citation type="submission" date="2018-07" db="EMBL/GenBank/DDBJ databases">
        <authorList>
            <person name="Zhang Y."/>
            <person name="Wang L."/>
            <person name="Ma S."/>
        </authorList>
    </citation>
    <scope>NUCLEOTIDE SEQUENCE [LARGE SCALE GENOMIC DNA]</scope>
    <source>
        <strain evidence="6 7">4-2</strain>
    </source>
</reference>
<proteinExistence type="inferred from homology"/>
<dbReference type="InterPro" id="IPR004843">
    <property type="entry name" value="Calcineurin-like_PHP"/>
</dbReference>
<name>A0A3M0M9L6_9RHOB</name>
<dbReference type="InterPro" id="IPR029052">
    <property type="entry name" value="Metallo-depent_PP-like"/>
</dbReference>
<keyword evidence="3" id="KW-0408">Iron</keyword>
<keyword evidence="2" id="KW-0378">Hydrolase</keyword>
<comment type="similarity">
    <text evidence="4">Belongs to the cyclic nucleotide phosphodiesterase class-III family.</text>
</comment>
<evidence type="ECO:0000256" key="2">
    <source>
        <dbReference type="ARBA" id="ARBA00022801"/>
    </source>
</evidence>
<dbReference type="PANTHER" id="PTHR42988">
    <property type="entry name" value="PHOSPHOHYDROLASE"/>
    <property type="match status" value="1"/>
</dbReference>
<accession>A0A3M0M9L6</accession>
<dbReference type="AlphaFoldDB" id="A0A3M0M9L6"/>
<keyword evidence="7" id="KW-1185">Reference proteome</keyword>
<keyword evidence="1" id="KW-0479">Metal-binding</keyword>
<dbReference type="InterPro" id="IPR050884">
    <property type="entry name" value="CNP_phosphodiesterase-III"/>
</dbReference>
<evidence type="ECO:0000256" key="3">
    <source>
        <dbReference type="ARBA" id="ARBA00023004"/>
    </source>
</evidence>
<evidence type="ECO:0000313" key="7">
    <source>
        <dbReference type="Proteomes" id="UP000273516"/>
    </source>
</evidence>
<dbReference type="Proteomes" id="UP000273516">
    <property type="component" value="Unassembled WGS sequence"/>
</dbReference>